<dbReference type="PANTHER" id="PTHR47506">
    <property type="entry name" value="TRANSCRIPTIONAL REGULATORY PROTEIN"/>
    <property type="match status" value="1"/>
</dbReference>
<evidence type="ECO:0000256" key="4">
    <source>
        <dbReference type="PROSITE-ProRule" id="PRU00335"/>
    </source>
</evidence>
<dbReference type="Pfam" id="PF00440">
    <property type="entry name" value="TetR_N"/>
    <property type="match status" value="1"/>
</dbReference>
<evidence type="ECO:0000313" key="7">
    <source>
        <dbReference type="Proteomes" id="UP000078454"/>
    </source>
</evidence>
<feature type="DNA-binding region" description="H-T-H motif" evidence="4">
    <location>
        <begin position="28"/>
        <end position="47"/>
    </location>
</feature>
<dbReference type="OrthoDB" id="9814200at2"/>
<dbReference type="Pfam" id="PF16925">
    <property type="entry name" value="TetR_C_13"/>
    <property type="match status" value="1"/>
</dbReference>
<dbReference type="InterPro" id="IPR011075">
    <property type="entry name" value="TetR_C"/>
</dbReference>
<dbReference type="SUPFAM" id="SSF46689">
    <property type="entry name" value="Homeodomain-like"/>
    <property type="match status" value="1"/>
</dbReference>
<feature type="domain" description="HTH tetR-type" evidence="5">
    <location>
        <begin position="5"/>
        <end position="65"/>
    </location>
</feature>
<dbReference type="InterPro" id="IPR001647">
    <property type="entry name" value="HTH_TetR"/>
</dbReference>
<dbReference type="RefSeq" id="WP_068662202.1">
    <property type="nucleotide sequence ID" value="NZ_LYPB01000046.1"/>
</dbReference>
<keyword evidence="7" id="KW-1185">Reference proteome</keyword>
<dbReference type="GO" id="GO:0003677">
    <property type="term" value="F:DNA binding"/>
    <property type="evidence" value="ECO:0007669"/>
    <property type="project" value="UniProtKB-UniRule"/>
</dbReference>
<reference evidence="6 7" key="1">
    <citation type="submission" date="2016-05" db="EMBL/GenBank/DDBJ databases">
        <title>Paenibacillus sp. 1ZS3-15 nov., isolated from the rhizosphere soil.</title>
        <authorList>
            <person name="Zhang X.X."/>
            <person name="Zhang J."/>
        </authorList>
    </citation>
    <scope>NUCLEOTIDE SEQUENCE [LARGE SCALE GENOMIC DNA]</scope>
    <source>
        <strain evidence="6 7">1ZS3-15</strain>
    </source>
</reference>
<proteinExistence type="predicted"/>
<dbReference type="InterPro" id="IPR036271">
    <property type="entry name" value="Tet_transcr_reg_TetR-rel_C_sf"/>
</dbReference>
<evidence type="ECO:0000259" key="5">
    <source>
        <dbReference type="PROSITE" id="PS50977"/>
    </source>
</evidence>
<evidence type="ECO:0000256" key="1">
    <source>
        <dbReference type="ARBA" id="ARBA00023015"/>
    </source>
</evidence>
<dbReference type="AlphaFoldDB" id="A0A198ALE5"/>
<name>A0A198ALE5_9BACL</name>
<evidence type="ECO:0000256" key="2">
    <source>
        <dbReference type="ARBA" id="ARBA00023125"/>
    </source>
</evidence>
<keyword evidence="2 4" id="KW-0238">DNA-binding</keyword>
<dbReference type="PROSITE" id="PS50977">
    <property type="entry name" value="HTH_TETR_2"/>
    <property type="match status" value="1"/>
</dbReference>
<evidence type="ECO:0000256" key="3">
    <source>
        <dbReference type="ARBA" id="ARBA00023163"/>
    </source>
</evidence>
<comment type="caution">
    <text evidence="6">The sequence shown here is derived from an EMBL/GenBank/DDBJ whole genome shotgun (WGS) entry which is preliminary data.</text>
</comment>
<keyword evidence="1" id="KW-0805">Transcription regulation</keyword>
<dbReference type="InterPro" id="IPR009057">
    <property type="entry name" value="Homeodomain-like_sf"/>
</dbReference>
<gene>
    <name evidence="6" type="ORF">A8708_33340</name>
</gene>
<dbReference type="SUPFAM" id="SSF48498">
    <property type="entry name" value="Tetracyclin repressor-like, C-terminal domain"/>
    <property type="match status" value="1"/>
</dbReference>
<dbReference type="PRINTS" id="PR00455">
    <property type="entry name" value="HTHTETR"/>
</dbReference>
<organism evidence="6 7">
    <name type="scientific">Paenibacillus oryzisoli</name>
    <dbReference type="NCBI Taxonomy" id="1850517"/>
    <lineage>
        <taxon>Bacteria</taxon>
        <taxon>Bacillati</taxon>
        <taxon>Bacillota</taxon>
        <taxon>Bacilli</taxon>
        <taxon>Bacillales</taxon>
        <taxon>Paenibacillaceae</taxon>
        <taxon>Paenibacillus</taxon>
    </lineage>
</organism>
<evidence type="ECO:0000313" key="6">
    <source>
        <dbReference type="EMBL" id="OAS22062.1"/>
    </source>
</evidence>
<dbReference type="Gene3D" id="1.10.357.10">
    <property type="entry name" value="Tetracycline Repressor, domain 2"/>
    <property type="match status" value="1"/>
</dbReference>
<accession>A0A198ALE5</accession>
<dbReference type="Proteomes" id="UP000078454">
    <property type="component" value="Unassembled WGS sequence"/>
</dbReference>
<protein>
    <submittedName>
        <fullName evidence="6">TetR family transcriptional regulator</fullName>
    </submittedName>
</protein>
<keyword evidence="3" id="KW-0804">Transcription</keyword>
<sequence length="197" mass="22012">MRKGEQTKLRIIEKSAVLFNDKGYTGTSMQDIMDATGLTKGAIYRNFTSKDDIAIEAFQYAGQVLWQHFAAAIEREDTSLGKILAMCHVYRDTVHNPPMQGGCPFLNTAVESDHSFPVLRDHATLAYTHMLGFIQSLLAEGVSSGEFQAEIELESLASFIFSTIEGAIMASRLTRDNRHVAYATQHIERLLMTYKAQ</sequence>
<dbReference type="EMBL" id="LYPB01000046">
    <property type="protein sequence ID" value="OAS22062.1"/>
    <property type="molecule type" value="Genomic_DNA"/>
</dbReference>
<dbReference type="PANTHER" id="PTHR47506:SF3">
    <property type="entry name" value="HTH-TYPE TRANSCRIPTIONAL REGULATOR LMRA"/>
    <property type="match status" value="1"/>
</dbReference>